<accession>A0A369JLG7</accession>
<dbReference type="InParanoid" id="A0A369JLG7"/>
<protein>
    <submittedName>
        <fullName evidence="2">Inactive dehydrogenase EasA</fullName>
    </submittedName>
</protein>
<dbReference type="AlphaFoldDB" id="A0A369JLG7"/>
<sequence>MTRIHENGSFIFLQLWAHGQAAQPDVLTSEDPPLSIVAPSPIPFSSQPTPDPRELTIAEIHEYMRLYAQAAKNAIHGAGFDGIEVHGMNRYLVDWFLQDVSNQRSDEYGGSIEGRSRFPLEVVDAVVDAVGPERTLSDIIIDGISESRKYYECALFLQGGRRDACVQFERT</sequence>
<reference evidence="2" key="1">
    <citation type="submission" date="2018-04" db="EMBL/GenBank/DDBJ databases">
        <title>Whole genome sequencing of Hypsizygus marmoreus.</title>
        <authorList>
            <person name="Choi I.-G."/>
            <person name="Min B."/>
            <person name="Kim J.-G."/>
            <person name="Kim S."/>
            <person name="Oh Y.-L."/>
            <person name="Kong W.-S."/>
            <person name="Park H."/>
            <person name="Jeong J."/>
            <person name="Song E.-S."/>
        </authorList>
    </citation>
    <scope>NUCLEOTIDE SEQUENCE [LARGE SCALE GENOMIC DNA]</scope>
    <source>
        <strain evidence="2">51987-8</strain>
    </source>
</reference>
<dbReference type="OrthoDB" id="3034714at2759"/>
<dbReference type="GO" id="GO:0010181">
    <property type="term" value="F:FMN binding"/>
    <property type="evidence" value="ECO:0007669"/>
    <property type="project" value="InterPro"/>
</dbReference>
<dbReference type="STRING" id="39966.A0A369JLG7"/>
<dbReference type="EMBL" id="LUEZ02000053">
    <property type="protein sequence ID" value="RDB22050.1"/>
    <property type="molecule type" value="Genomic_DNA"/>
</dbReference>
<dbReference type="Pfam" id="PF00724">
    <property type="entry name" value="Oxidored_FMN"/>
    <property type="match status" value="1"/>
</dbReference>
<evidence type="ECO:0000259" key="1">
    <source>
        <dbReference type="Pfam" id="PF00724"/>
    </source>
</evidence>
<evidence type="ECO:0000313" key="3">
    <source>
        <dbReference type="Proteomes" id="UP000076154"/>
    </source>
</evidence>
<dbReference type="PANTHER" id="PTHR22893">
    <property type="entry name" value="NADH OXIDOREDUCTASE-RELATED"/>
    <property type="match status" value="1"/>
</dbReference>
<dbReference type="GO" id="GO:0016491">
    <property type="term" value="F:oxidoreductase activity"/>
    <property type="evidence" value="ECO:0007669"/>
    <property type="project" value="InterPro"/>
</dbReference>
<dbReference type="InterPro" id="IPR001155">
    <property type="entry name" value="OxRdtase_FMN_N"/>
</dbReference>
<comment type="caution">
    <text evidence="2">The sequence shown here is derived from an EMBL/GenBank/DDBJ whole genome shotgun (WGS) entry which is preliminary data.</text>
</comment>
<dbReference type="PANTHER" id="PTHR22893:SF91">
    <property type="entry name" value="NADPH DEHYDROGENASE 2-RELATED"/>
    <property type="match status" value="1"/>
</dbReference>
<keyword evidence="3" id="KW-1185">Reference proteome</keyword>
<proteinExistence type="predicted"/>
<dbReference type="SUPFAM" id="SSF51395">
    <property type="entry name" value="FMN-linked oxidoreductases"/>
    <property type="match status" value="1"/>
</dbReference>
<dbReference type="Gene3D" id="3.20.20.70">
    <property type="entry name" value="Aldolase class I"/>
    <property type="match status" value="1"/>
</dbReference>
<name>A0A369JLG7_HYPMA</name>
<dbReference type="Proteomes" id="UP000076154">
    <property type="component" value="Unassembled WGS sequence"/>
</dbReference>
<dbReference type="InterPro" id="IPR045247">
    <property type="entry name" value="Oye-like"/>
</dbReference>
<feature type="domain" description="NADH:flavin oxidoreductase/NADH oxidase N-terminal" evidence="1">
    <location>
        <begin position="3"/>
        <end position="135"/>
    </location>
</feature>
<organism evidence="2 3">
    <name type="scientific">Hypsizygus marmoreus</name>
    <name type="common">White beech mushroom</name>
    <name type="synonym">Agaricus marmoreus</name>
    <dbReference type="NCBI Taxonomy" id="39966"/>
    <lineage>
        <taxon>Eukaryota</taxon>
        <taxon>Fungi</taxon>
        <taxon>Dikarya</taxon>
        <taxon>Basidiomycota</taxon>
        <taxon>Agaricomycotina</taxon>
        <taxon>Agaricomycetes</taxon>
        <taxon>Agaricomycetidae</taxon>
        <taxon>Agaricales</taxon>
        <taxon>Tricholomatineae</taxon>
        <taxon>Lyophyllaceae</taxon>
        <taxon>Hypsizygus</taxon>
    </lineage>
</organism>
<dbReference type="InterPro" id="IPR013785">
    <property type="entry name" value="Aldolase_TIM"/>
</dbReference>
<gene>
    <name evidence="2" type="primary">easA_2</name>
    <name evidence="2" type="ORF">Hypma_011143</name>
</gene>
<evidence type="ECO:0000313" key="2">
    <source>
        <dbReference type="EMBL" id="RDB22050.1"/>
    </source>
</evidence>